<dbReference type="EMBL" id="JYJB01000009">
    <property type="protein sequence ID" value="KJL47432.1"/>
    <property type="molecule type" value="Genomic_DNA"/>
</dbReference>
<feature type="transmembrane region" description="Helical" evidence="1">
    <location>
        <begin position="7"/>
        <end position="25"/>
    </location>
</feature>
<name>A0A0M2HL06_9MICO</name>
<dbReference type="STRING" id="273678.RS84_02226"/>
<dbReference type="OrthoDB" id="5076084at2"/>
<keyword evidence="1" id="KW-0472">Membrane</keyword>
<dbReference type="PATRIC" id="fig|273678.4.peg.2229"/>
<evidence type="ECO:0000256" key="1">
    <source>
        <dbReference type="SAM" id="Phobius"/>
    </source>
</evidence>
<protein>
    <submittedName>
        <fullName evidence="2">Uncharacterized protein</fullName>
    </submittedName>
</protein>
<dbReference type="AlphaFoldDB" id="A0A0M2HL06"/>
<accession>A0A0M2HL06</accession>
<sequence>MNSAPRTGIRVAVSAGLLVLGVVIGLIFENVWLGILLAVIVWFGWFLGFESRRGHHEGVNDEDNGVEL</sequence>
<dbReference type="RefSeq" id="WP_045257821.1">
    <property type="nucleotide sequence ID" value="NZ_CP158847.1"/>
</dbReference>
<keyword evidence="1" id="KW-1133">Transmembrane helix</keyword>
<keyword evidence="1" id="KW-0812">Transmembrane</keyword>
<reference evidence="2 3" key="1">
    <citation type="submission" date="2015-02" db="EMBL/GenBank/DDBJ databases">
        <title>Draft genome sequences of ten Microbacterium spp. with emphasis on heavy metal contaminated environments.</title>
        <authorList>
            <person name="Corretto E."/>
        </authorList>
    </citation>
    <scope>NUCLEOTIDE SEQUENCE [LARGE SCALE GENOMIC DNA]</scope>
    <source>
        <strain evidence="2 3">SA35</strain>
    </source>
</reference>
<organism evidence="2 3">
    <name type="scientific">Microbacterium hydrocarbonoxydans</name>
    <dbReference type="NCBI Taxonomy" id="273678"/>
    <lineage>
        <taxon>Bacteria</taxon>
        <taxon>Bacillati</taxon>
        <taxon>Actinomycetota</taxon>
        <taxon>Actinomycetes</taxon>
        <taxon>Micrococcales</taxon>
        <taxon>Microbacteriaceae</taxon>
        <taxon>Microbacterium</taxon>
    </lineage>
</organism>
<evidence type="ECO:0000313" key="3">
    <source>
        <dbReference type="Proteomes" id="UP000033900"/>
    </source>
</evidence>
<dbReference type="Proteomes" id="UP000033900">
    <property type="component" value="Unassembled WGS sequence"/>
</dbReference>
<feature type="transmembrane region" description="Helical" evidence="1">
    <location>
        <begin position="31"/>
        <end position="49"/>
    </location>
</feature>
<gene>
    <name evidence="2" type="ORF">RS84_02226</name>
</gene>
<proteinExistence type="predicted"/>
<keyword evidence="3" id="KW-1185">Reference proteome</keyword>
<evidence type="ECO:0000313" key="2">
    <source>
        <dbReference type="EMBL" id="KJL47432.1"/>
    </source>
</evidence>
<comment type="caution">
    <text evidence="2">The sequence shown here is derived from an EMBL/GenBank/DDBJ whole genome shotgun (WGS) entry which is preliminary data.</text>
</comment>